<evidence type="ECO:0000313" key="3">
    <source>
        <dbReference type="Proteomes" id="UP000735874"/>
    </source>
</evidence>
<protein>
    <recommendedName>
        <fullName evidence="4">P-loop containing nucleoside triphosphate hydrolase</fullName>
    </recommendedName>
</protein>
<organism evidence="2 3">
    <name type="scientific">Phytophthora cactorum</name>
    <dbReference type="NCBI Taxonomy" id="29920"/>
    <lineage>
        <taxon>Eukaryota</taxon>
        <taxon>Sar</taxon>
        <taxon>Stramenopiles</taxon>
        <taxon>Oomycota</taxon>
        <taxon>Peronosporomycetes</taxon>
        <taxon>Peronosporales</taxon>
        <taxon>Peronosporaceae</taxon>
        <taxon>Phytophthora</taxon>
    </lineage>
</organism>
<reference evidence="2" key="1">
    <citation type="submission" date="2018-10" db="EMBL/GenBank/DDBJ databases">
        <title>Effector identification in a new, highly contiguous assembly of the strawberry crown rot pathogen Phytophthora cactorum.</title>
        <authorList>
            <person name="Armitage A.D."/>
            <person name="Nellist C.F."/>
            <person name="Bates H."/>
            <person name="Vickerstaff R.J."/>
            <person name="Harrison R.J."/>
        </authorList>
    </citation>
    <scope>NUCLEOTIDE SEQUENCE</scope>
    <source>
        <strain evidence="2">15-7</strain>
    </source>
</reference>
<accession>A0A8T0YEN5</accession>
<dbReference type="EMBL" id="RCMG01000747">
    <property type="protein sequence ID" value="KAG2849539.1"/>
    <property type="molecule type" value="Genomic_DNA"/>
</dbReference>
<evidence type="ECO:0000256" key="1">
    <source>
        <dbReference type="SAM" id="MobiDB-lite"/>
    </source>
</evidence>
<dbReference type="Proteomes" id="UP000735874">
    <property type="component" value="Unassembled WGS sequence"/>
</dbReference>
<comment type="caution">
    <text evidence="2">The sequence shown here is derived from an EMBL/GenBank/DDBJ whole genome shotgun (WGS) entry which is preliminary data.</text>
</comment>
<sequence>MRQTQVVRSCYSYPSILFIEEPTHELGTFSAEKIGAKLLAFEAVLTVTVTLHHPSTYFYGLFDMLHLRRGCIMTIGDPESDDGSVARVETPKREWSDRNASVYGENKANAAAASV</sequence>
<name>A0A8T0YEN5_9STRA</name>
<proteinExistence type="predicted"/>
<evidence type="ECO:0008006" key="4">
    <source>
        <dbReference type="Google" id="ProtNLM"/>
    </source>
</evidence>
<feature type="region of interest" description="Disordered" evidence="1">
    <location>
        <begin position="78"/>
        <end position="99"/>
    </location>
</feature>
<gene>
    <name evidence="2" type="ORF">PC113_g17371</name>
</gene>
<dbReference type="AlphaFoldDB" id="A0A8T0YEN5"/>
<evidence type="ECO:0000313" key="2">
    <source>
        <dbReference type="EMBL" id="KAG2849539.1"/>
    </source>
</evidence>